<proteinExistence type="predicted"/>
<evidence type="ECO:0000313" key="2">
    <source>
        <dbReference type="EMBL" id="TYP72276.1"/>
    </source>
</evidence>
<reference evidence="2 3" key="1">
    <citation type="submission" date="2019-07" db="EMBL/GenBank/DDBJ databases">
        <title>Genomic Encyclopedia of Archaeal and Bacterial Type Strains, Phase II (KMG-II): from individual species to whole genera.</title>
        <authorList>
            <person name="Goeker M."/>
        </authorList>
    </citation>
    <scope>NUCLEOTIDE SEQUENCE [LARGE SCALE GENOMIC DNA]</scope>
    <source>
        <strain evidence="2 3">DSM 17527</strain>
    </source>
</reference>
<name>A0A5S5C1H1_9FLAO</name>
<feature type="transmembrane region" description="Helical" evidence="1">
    <location>
        <begin position="138"/>
        <end position="161"/>
    </location>
</feature>
<feature type="transmembrane region" description="Helical" evidence="1">
    <location>
        <begin position="191"/>
        <end position="212"/>
    </location>
</feature>
<accession>A0A5S5C1H1</accession>
<evidence type="ECO:0008006" key="4">
    <source>
        <dbReference type="Google" id="ProtNLM"/>
    </source>
</evidence>
<gene>
    <name evidence="2" type="ORF">BD809_107161</name>
</gene>
<keyword evidence="3" id="KW-1185">Reference proteome</keyword>
<feature type="transmembrane region" description="Helical" evidence="1">
    <location>
        <begin position="53"/>
        <end position="70"/>
    </location>
</feature>
<feature type="transmembrane region" description="Helical" evidence="1">
    <location>
        <begin position="76"/>
        <end position="97"/>
    </location>
</feature>
<organism evidence="2 3">
    <name type="scientific">Aquimarina intermedia</name>
    <dbReference type="NCBI Taxonomy" id="350814"/>
    <lineage>
        <taxon>Bacteria</taxon>
        <taxon>Pseudomonadati</taxon>
        <taxon>Bacteroidota</taxon>
        <taxon>Flavobacteriia</taxon>
        <taxon>Flavobacteriales</taxon>
        <taxon>Flavobacteriaceae</taxon>
        <taxon>Aquimarina</taxon>
    </lineage>
</organism>
<feature type="transmembrane region" description="Helical" evidence="1">
    <location>
        <begin position="168"/>
        <end position="185"/>
    </location>
</feature>
<dbReference type="AlphaFoldDB" id="A0A5S5C1H1"/>
<feature type="transmembrane region" description="Helical" evidence="1">
    <location>
        <begin position="29"/>
        <end position="46"/>
    </location>
</feature>
<feature type="transmembrane region" description="Helical" evidence="1">
    <location>
        <begin position="7"/>
        <end position="23"/>
    </location>
</feature>
<protein>
    <recommendedName>
        <fullName evidence="4">YhhN-like protein</fullName>
    </recommendedName>
</protein>
<comment type="caution">
    <text evidence="2">The sequence shown here is derived from an EMBL/GenBank/DDBJ whole genome shotgun (WGS) entry which is preliminary data.</text>
</comment>
<evidence type="ECO:0000256" key="1">
    <source>
        <dbReference type="SAM" id="Phobius"/>
    </source>
</evidence>
<evidence type="ECO:0000313" key="3">
    <source>
        <dbReference type="Proteomes" id="UP000324376"/>
    </source>
</evidence>
<dbReference type="EMBL" id="VNHU01000007">
    <property type="protein sequence ID" value="TYP72276.1"/>
    <property type="molecule type" value="Genomic_DNA"/>
</dbReference>
<keyword evidence="1" id="KW-0812">Transmembrane</keyword>
<keyword evidence="1" id="KW-1133">Transmembrane helix</keyword>
<sequence>MNKKSVFLFSIALVVLVVVIVCFERSNLIFLKPVITLLLVWVFYFHKKWSNRWFYISMFLIIINDTLVYLDFSMYFRVISVVISLFYVACTLALKQFIRFERIKIKELLTLPVITSFVLVIYLMISVVDMIAPNLKNSVSFFIAICTTQLNFVGVCMYIYLVNRYKGSFLLFISVCCCLFVNAFLPINEFYYYHVAFTVVINIAESLGLFFYTKFLVEAREREVVKEKNIYL</sequence>
<dbReference type="Proteomes" id="UP000324376">
    <property type="component" value="Unassembled WGS sequence"/>
</dbReference>
<keyword evidence="1" id="KW-0472">Membrane</keyword>
<feature type="transmembrane region" description="Helical" evidence="1">
    <location>
        <begin position="109"/>
        <end position="132"/>
    </location>
</feature>